<organism evidence="1 2">
    <name type="scientific">Taklimakanibacter albus</name>
    <dbReference type="NCBI Taxonomy" id="2800327"/>
    <lineage>
        <taxon>Bacteria</taxon>
        <taxon>Pseudomonadati</taxon>
        <taxon>Pseudomonadota</taxon>
        <taxon>Alphaproteobacteria</taxon>
        <taxon>Hyphomicrobiales</taxon>
        <taxon>Aestuariivirgaceae</taxon>
        <taxon>Taklimakanibacter</taxon>
    </lineage>
</organism>
<accession>A0ACC5RDL9</accession>
<name>A0ACC5RDL9_9HYPH</name>
<gene>
    <name evidence="1" type="ORF">JHL16_30270</name>
</gene>
<proteinExistence type="predicted"/>
<evidence type="ECO:0000313" key="2">
    <source>
        <dbReference type="Proteomes" id="UP000616151"/>
    </source>
</evidence>
<protein>
    <submittedName>
        <fullName evidence="1">Tripartite tricarboxylate transporter substrate binding protein</fullName>
    </submittedName>
</protein>
<dbReference type="Proteomes" id="UP000616151">
    <property type="component" value="Unassembled WGS sequence"/>
</dbReference>
<reference evidence="1" key="1">
    <citation type="submission" date="2021-01" db="EMBL/GenBank/DDBJ databases">
        <authorList>
            <person name="Sun Q."/>
        </authorList>
    </citation>
    <scope>NUCLEOTIDE SEQUENCE</scope>
    <source>
        <strain evidence="1">YIM B02566</strain>
    </source>
</reference>
<sequence>MKQMIQKTLGIAALLAGIAMGASTALADYPEQPIRLIVPFSAGGGTDITARIVAEDMSKTLGQPVLVDNRPGAQGIVGTKEAAGAKPDGYTMVFVLQATLALNPSLYSATNYDPIKDFEPIGQISESPYVVVVHPNLGVKTLAELITKAKAAPGSINFASGAAASFLASRLMQQAVGIELTHIPYNGSGPAITDLLSGRVSLMLSSPVSVLPHIKAGKLIPLAVTGAKRSPSLPDLPTVAELGYPNFEVSGWYGFAAPAGTPKEFIDKLNQALVQALAKPEVQAGLEKSGVEGKASSPEELKALIASELTRWTTMIKEAGIQPE</sequence>
<keyword evidence="2" id="KW-1185">Reference proteome</keyword>
<dbReference type="EMBL" id="JAENHL010000008">
    <property type="protein sequence ID" value="MBK1870690.1"/>
    <property type="molecule type" value="Genomic_DNA"/>
</dbReference>
<comment type="caution">
    <text evidence="1">The sequence shown here is derived from an EMBL/GenBank/DDBJ whole genome shotgun (WGS) entry which is preliminary data.</text>
</comment>
<evidence type="ECO:0000313" key="1">
    <source>
        <dbReference type="EMBL" id="MBK1870690.1"/>
    </source>
</evidence>